<evidence type="ECO:0000256" key="2">
    <source>
        <dbReference type="ARBA" id="ARBA00023015"/>
    </source>
</evidence>
<dbReference type="RefSeq" id="WP_053602895.1">
    <property type="nucleotide sequence ID" value="NZ_CP012600.1"/>
</dbReference>
<evidence type="ECO:0000256" key="1">
    <source>
        <dbReference type="ARBA" id="ARBA00010641"/>
    </source>
</evidence>
<keyword evidence="3" id="KW-0731">Sigma factor</keyword>
<gene>
    <name evidence="7" type="ORF">AM592_05700</name>
</gene>
<evidence type="ECO:0000259" key="5">
    <source>
        <dbReference type="Pfam" id="PF04542"/>
    </source>
</evidence>
<keyword evidence="8" id="KW-1185">Reference proteome</keyword>
<keyword evidence="2" id="KW-0805">Transcription regulation</keyword>
<comment type="similarity">
    <text evidence="1">Belongs to the sigma-70 factor family. ECF subfamily.</text>
</comment>
<dbReference type="Gene3D" id="1.10.1740.10">
    <property type="match status" value="1"/>
</dbReference>
<name>A0A0M3R9B8_9BACI</name>
<dbReference type="SUPFAM" id="SSF88659">
    <property type="entry name" value="Sigma3 and sigma4 domains of RNA polymerase sigma factors"/>
    <property type="match status" value="1"/>
</dbReference>
<accession>A0A0M3R9B8</accession>
<dbReference type="STRING" id="1441095.AM592_05700"/>
<dbReference type="GO" id="GO:0006352">
    <property type="term" value="P:DNA-templated transcription initiation"/>
    <property type="evidence" value="ECO:0007669"/>
    <property type="project" value="InterPro"/>
</dbReference>
<evidence type="ECO:0000313" key="8">
    <source>
        <dbReference type="Proteomes" id="UP000067625"/>
    </source>
</evidence>
<evidence type="ECO:0000256" key="3">
    <source>
        <dbReference type="ARBA" id="ARBA00023082"/>
    </source>
</evidence>
<sequence>MNGDSNKAIVEWYEEYNESIFKFIFMMVQDYQMAEDLRHETFIKAFVNYHSFKEESSPKTWLYRIAHNVTVDFVRKRKPFILLKDAFHLQKDTTKTPHEFLQLKEDSYELYHALSSIKESYRKVIILRKIKEFSIQETALILGWSESKVKSTLFRAIQALEKQMLTEGYFNEKTV</sequence>
<dbReference type="InterPro" id="IPR014284">
    <property type="entry name" value="RNA_pol_sigma-70_dom"/>
</dbReference>
<dbReference type="InterPro" id="IPR013324">
    <property type="entry name" value="RNA_pol_sigma_r3/r4-like"/>
</dbReference>
<dbReference type="InterPro" id="IPR039425">
    <property type="entry name" value="RNA_pol_sigma-70-like"/>
</dbReference>
<dbReference type="CDD" id="cd06171">
    <property type="entry name" value="Sigma70_r4"/>
    <property type="match status" value="1"/>
</dbReference>
<evidence type="ECO:0000259" key="6">
    <source>
        <dbReference type="Pfam" id="PF08281"/>
    </source>
</evidence>
<evidence type="ECO:0000256" key="4">
    <source>
        <dbReference type="ARBA" id="ARBA00023163"/>
    </source>
</evidence>
<dbReference type="GO" id="GO:0016987">
    <property type="term" value="F:sigma factor activity"/>
    <property type="evidence" value="ECO:0007669"/>
    <property type="project" value="UniProtKB-KW"/>
</dbReference>
<dbReference type="GO" id="GO:0003677">
    <property type="term" value="F:DNA binding"/>
    <property type="evidence" value="ECO:0007669"/>
    <property type="project" value="InterPro"/>
</dbReference>
<dbReference type="PANTHER" id="PTHR43133:SF60">
    <property type="entry name" value="RNA POLYMERASE SIGMA FACTOR SIGV"/>
    <property type="match status" value="1"/>
</dbReference>
<dbReference type="PANTHER" id="PTHR43133">
    <property type="entry name" value="RNA POLYMERASE ECF-TYPE SIGMA FACTO"/>
    <property type="match status" value="1"/>
</dbReference>
<proteinExistence type="inferred from homology"/>
<dbReference type="InterPro" id="IPR013249">
    <property type="entry name" value="RNA_pol_sigma70_r4_t2"/>
</dbReference>
<dbReference type="SUPFAM" id="SSF88946">
    <property type="entry name" value="Sigma2 domain of RNA polymerase sigma factors"/>
    <property type="match status" value="1"/>
</dbReference>
<feature type="domain" description="RNA polymerase sigma-70 region 2" evidence="5">
    <location>
        <begin position="13"/>
        <end position="78"/>
    </location>
</feature>
<dbReference type="PATRIC" id="fig|1441095.3.peg.1239"/>
<dbReference type="InterPro" id="IPR007627">
    <property type="entry name" value="RNA_pol_sigma70_r2"/>
</dbReference>
<keyword evidence="4" id="KW-0804">Transcription</keyword>
<dbReference type="OrthoDB" id="306910at2"/>
<dbReference type="Gene3D" id="1.10.10.10">
    <property type="entry name" value="Winged helix-like DNA-binding domain superfamily/Winged helix DNA-binding domain"/>
    <property type="match status" value="1"/>
</dbReference>
<dbReference type="InterPro" id="IPR036388">
    <property type="entry name" value="WH-like_DNA-bd_sf"/>
</dbReference>
<organism evidence="7 8">
    <name type="scientific">Bacillus gobiensis</name>
    <dbReference type="NCBI Taxonomy" id="1441095"/>
    <lineage>
        <taxon>Bacteria</taxon>
        <taxon>Bacillati</taxon>
        <taxon>Bacillota</taxon>
        <taxon>Bacilli</taxon>
        <taxon>Bacillales</taxon>
        <taxon>Bacillaceae</taxon>
        <taxon>Bacillus</taxon>
    </lineage>
</organism>
<reference evidence="8" key="1">
    <citation type="submission" date="2015-08" db="EMBL/GenBank/DDBJ databases">
        <title>Genome sequencing project for genomic taxonomy and phylogenomics of Bacillus-like bacteria.</title>
        <authorList>
            <person name="Liu B."/>
            <person name="Wang J."/>
            <person name="Zhu Y."/>
            <person name="Liu G."/>
            <person name="Chen Q."/>
            <person name="Chen Z."/>
            <person name="Lan J."/>
            <person name="Che J."/>
            <person name="Ge C."/>
            <person name="Shi H."/>
            <person name="Pan Z."/>
            <person name="Liu X."/>
        </authorList>
    </citation>
    <scope>NUCLEOTIDE SEQUENCE [LARGE SCALE GENOMIC DNA]</scope>
    <source>
        <strain evidence="8">FJAT-4402</strain>
    </source>
</reference>
<dbReference type="EMBL" id="CP012600">
    <property type="protein sequence ID" value="ALC81146.1"/>
    <property type="molecule type" value="Genomic_DNA"/>
</dbReference>
<protein>
    <submittedName>
        <fullName evidence="7">RNA polymerase subunit sigma-24</fullName>
    </submittedName>
</protein>
<feature type="domain" description="RNA polymerase sigma factor 70 region 4 type 2" evidence="6">
    <location>
        <begin position="109"/>
        <end position="160"/>
    </location>
</feature>
<dbReference type="Proteomes" id="UP000067625">
    <property type="component" value="Chromosome"/>
</dbReference>
<evidence type="ECO:0000313" key="7">
    <source>
        <dbReference type="EMBL" id="ALC81146.1"/>
    </source>
</evidence>
<dbReference type="InterPro" id="IPR013325">
    <property type="entry name" value="RNA_pol_sigma_r2"/>
</dbReference>
<dbReference type="NCBIfam" id="TIGR02937">
    <property type="entry name" value="sigma70-ECF"/>
    <property type="match status" value="1"/>
</dbReference>
<dbReference type="AlphaFoldDB" id="A0A0M3R9B8"/>
<reference evidence="7 8" key="2">
    <citation type="journal article" date="2016" name="Int. J. Syst. Evol. Microbiol.">
        <title>Bacillus gobiensis sp. nov., isolated from a soil sample.</title>
        <authorList>
            <person name="Liu B."/>
            <person name="Liu G.H."/>
            <person name="Cetin S."/>
            <person name="Schumann P."/>
            <person name="Pan Z.Z."/>
            <person name="Chen Q.Q."/>
        </authorList>
    </citation>
    <scope>NUCLEOTIDE SEQUENCE [LARGE SCALE GENOMIC DNA]</scope>
    <source>
        <strain evidence="7 8">FJAT-4402</strain>
    </source>
</reference>
<dbReference type="Pfam" id="PF08281">
    <property type="entry name" value="Sigma70_r4_2"/>
    <property type="match status" value="1"/>
</dbReference>
<dbReference type="Pfam" id="PF04542">
    <property type="entry name" value="Sigma70_r2"/>
    <property type="match status" value="1"/>
</dbReference>